<evidence type="ECO:0000256" key="1">
    <source>
        <dbReference type="SAM" id="MobiDB-lite"/>
    </source>
</evidence>
<gene>
    <name evidence="2" type="ORF">B0A48_06208</name>
</gene>
<comment type="caution">
    <text evidence="2">The sequence shown here is derived from an EMBL/GenBank/DDBJ whole genome shotgun (WGS) entry which is preliminary data.</text>
</comment>
<dbReference type="AlphaFoldDB" id="A0A1V8TAS5"/>
<organism evidence="2 3">
    <name type="scientific">Cryoendolithus antarcticus</name>
    <dbReference type="NCBI Taxonomy" id="1507870"/>
    <lineage>
        <taxon>Eukaryota</taxon>
        <taxon>Fungi</taxon>
        <taxon>Dikarya</taxon>
        <taxon>Ascomycota</taxon>
        <taxon>Pezizomycotina</taxon>
        <taxon>Dothideomycetes</taxon>
        <taxon>Dothideomycetidae</taxon>
        <taxon>Cladosporiales</taxon>
        <taxon>Cladosporiaceae</taxon>
        <taxon>Cryoendolithus</taxon>
    </lineage>
</organism>
<keyword evidence="3" id="KW-1185">Reference proteome</keyword>
<proteinExistence type="predicted"/>
<evidence type="ECO:0000313" key="2">
    <source>
        <dbReference type="EMBL" id="OQO08338.1"/>
    </source>
</evidence>
<reference evidence="3" key="1">
    <citation type="submission" date="2017-03" db="EMBL/GenBank/DDBJ databases">
        <title>Genomes of endolithic fungi from Antarctica.</title>
        <authorList>
            <person name="Coleine C."/>
            <person name="Masonjones S."/>
            <person name="Stajich J.E."/>
        </authorList>
    </citation>
    <scope>NUCLEOTIDE SEQUENCE [LARGE SCALE GENOMIC DNA]</scope>
    <source>
        <strain evidence="3">CCFEE 5527</strain>
    </source>
</reference>
<dbReference type="EMBL" id="NAJO01000012">
    <property type="protein sequence ID" value="OQO08338.1"/>
    <property type="molecule type" value="Genomic_DNA"/>
</dbReference>
<protein>
    <submittedName>
        <fullName evidence="2">Uncharacterized protein</fullName>
    </submittedName>
</protein>
<evidence type="ECO:0000313" key="3">
    <source>
        <dbReference type="Proteomes" id="UP000192596"/>
    </source>
</evidence>
<feature type="region of interest" description="Disordered" evidence="1">
    <location>
        <begin position="152"/>
        <end position="179"/>
    </location>
</feature>
<accession>A0A1V8TAS5</accession>
<name>A0A1V8TAS5_9PEZI</name>
<sequence length="179" mass="20158">MPATYNHSADDAASAAMRLMRASDYFKGTCHLTIRIANEHGETNKTRGRLLVFTAIRSPGLITLVTQNMSYSEHASIDVYKPLTGFRELTALLEDIDENPRKRGFASLDDVFGEDDRSDASSMRSYHNRWRPDTFLDCSNNSSCECKRCRVSDPADEREDNLRTGYMSVNGTPQYAGEE</sequence>
<dbReference type="InParanoid" id="A0A1V8TAS5"/>
<dbReference type="Proteomes" id="UP000192596">
    <property type="component" value="Unassembled WGS sequence"/>
</dbReference>